<evidence type="ECO:0000256" key="3">
    <source>
        <dbReference type="ARBA" id="ARBA00022692"/>
    </source>
</evidence>
<organism evidence="9 10">
    <name type="scientific">Heligmosomoides polygyrus</name>
    <name type="common">Parasitic roundworm</name>
    <dbReference type="NCBI Taxonomy" id="6339"/>
    <lineage>
        <taxon>Eukaryota</taxon>
        <taxon>Metazoa</taxon>
        <taxon>Ecdysozoa</taxon>
        <taxon>Nematoda</taxon>
        <taxon>Chromadorea</taxon>
        <taxon>Rhabditida</taxon>
        <taxon>Rhabditina</taxon>
        <taxon>Rhabditomorpha</taxon>
        <taxon>Strongyloidea</taxon>
        <taxon>Heligmosomidae</taxon>
        <taxon>Heligmosomoides</taxon>
    </lineage>
</organism>
<evidence type="ECO:0000313" key="10">
    <source>
        <dbReference type="WBParaSite" id="HPBE_0001142301-mRNA-1"/>
    </source>
</evidence>
<evidence type="ECO:0000256" key="5">
    <source>
        <dbReference type="ARBA" id="ARBA00023136"/>
    </source>
</evidence>
<dbReference type="PANTHER" id="PTHR31733">
    <property type="entry name" value="RIBONUCLEASE KAPPA"/>
    <property type="match status" value="1"/>
</dbReference>
<dbReference type="EMBL" id="UZAH01027099">
    <property type="protein sequence ID" value="VDO88553.1"/>
    <property type="molecule type" value="Genomic_DNA"/>
</dbReference>
<reference evidence="8 9" key="1">
    <citation type="submission" date="2018-11" db="EMBL/GenBank/DDBJ databases">
        <authorList>
            <consortium name="Pathogen Informatics"/>
        </authorList>
    </citation>
    <scope>NUCLEOTIDE SEQUENCE [LARGE SCALE GENOMIC DNA]</scope>
</reference>
<dbReference type="AlphaFoldDB" id="A0A183FTL2"/>
<gene>
    <name evidence="8" type="ORF">HPBE_LOCUS11424</name>
</gene>
<comment type="subcellular location">
    <subcellularLocation>
        <location evidence="1">Membrane</location>
        <topology evidence="1">Multi-pass membrane protein</topology>
    </subcellularLocation>
</comment>
<evidence type="ECO:0000313" key="8">
    <source>
        <dbReference type="EMBL" id="VDO88553.1"/>
    </source>
</evidence>
<keyword evidence="5 7" id="KW-0472">Membrane</keyword>
<keyword evidence="9" id="KW-1185">Reference proteome</keyword>
<reference evidence="10" key="2">
    <citation type="submission" date="2019-09" db="UniProtKB">
        <authorList>
            <consortium name="WormBaseParasite"/>
        </authorList>
    </citation>
    <scope>IDENTIFICATION</scope>
</reference>
<dbReference type="Proteomes" id="UP000050761">
    <property type="component" value="Unassembled WGS sequence"/>
</dbReference>
<evidence type="ECO:0000256" key="2">
    <source>
        <dbReference type="ARBA" id="ARBA00008458"/>
    </source>
</evidence>
<evidence type="ECO:0000313" key="9">
    <source>
        <dbReference type="Proteomes" id="UP000050761"/>
    </source>
</evidence>
<accession>A0A183FTL2</accession>
<feature type="transmembrane region" description="Helical" evidence="7">
    <location>
        <begin position="7"/>
        <end position="30"/>
    </location>
</feature>
<dbReference type="GO" id="GO:0016020">
    <property type="term" value="C:membrane"/>
    <property type="evidence" value="ECO:0007669"/>
    <property type="project" value="UniProtKB-SubCell"/>
</dbReference>
<protein>
    <submittedName>
        <fullName evidence="10">Transmembrane protein</fullName>
    </submittedName>
</protein>
<evidence type="ECO:0000256" key="4">
    <source>
        <dbReference type="ARBA" id="ARBA00022989"/>
    </source>
</evidence>
<name>A0A183FTL2_HELPZ</name>
<dbReference type="InterPro" id="IPR026770">
    <property type="entry name" value="RNase_K"/>
</dbReference>
<dbReference type="WBParaSite" id="HPBE_0001142301-mRNA-1">
    <property type="protein sequence ID" value="HPBE_0001142301-mRNA-1"/>
    <property type="gene ID" value="HPBE_0001142301"/>
</dbReference>
<dbReference type="GO" id="GO:0004521">
    <property type="term" value="F:RNA endonuclease activity"/>
    <property type="evidence" value="ECO:0007669"/>
    <property type="project" value="InterPro"/>
</dbReference>
<evidence type="ECO:0000256" key="7">
    <source>
        <dbReference type="SAM" id="Phobius"/>
    </source>
</evidence>
<keyword evidence="4 7" id="KW-1133">Transmembrane helix</keyword>
<keyword evidence="3 7" id="KW-0812">Transmembrane</keyword>
<comment type="similarity">
    <text evidence="2">Belongs to the RNase K family.</text>
</comment>
<evidence type="ECO:0000256" key="6">
    <source>
        <dbReference type="SAM" id="MobiDB-lite"/>
    </source>
</evidence>
<feature type="region of interest" description="Disordered" evidence="6">
    <location>
        <begin position="91"/>
        <end position="113"/>
    </location>
</feature>
<evidence type="ECO:0000256" key="1">
    <source>
        <dbReference type="ARBA" id="ARBA00004141"/>
    </source>
</evidence>
<sequence>MACGPKCMAFMIFMSLWGIIFLSILGGLYYNESVGLFEDLPKEDNSKCHITDWDCRKKELVGTPTIVGQRPAVIWYSDSWPPSDCVAFDTPGDDDDAVGDRLRPQLDVGSDSG</sequence>
<dbReference type="OrthoDB" id="67317at2759"/>
<proteinExistence type="inferred from homology"/>
<accession>A0A3P8AC61</accession>